<evidence type="ECO:0000259" key="5">
    <source>
        <dbReference type="PROSITE" id="PS51384"/>
    </source>
</evidence>
<dbReference type="OrthoDB" id="9816402at2"/>
<evidence type="ECO:0000259" key="4">
    <source>
        <dbReference type="PROSITE" id="PS50902"/>
    </source>
</evidence>
<feature type="transmembrane region" description="Helical" evidence="3">
    <location>
        <begin position="171"/>
        <end position="188"/>
    </location>
</feature>
<feature type="domain" description="FAD-binding FR-type" evidence="5">
    <location>
        <begin position="484"/>
        <end position="587"/>
    </location>
</feature>
<accession>A0A024HHB7</accession>
<reference evidence="6 7" key="1">
    <citation type="submission" date="2013-03" db="EMBL/GenBank/DDBJ databases">
        <authorList>
            <person name="Linke B."/>
        </authorList>
    </citation>
    <scope>NUCLEOTIDE SEQUENCE [LARGE SCALE GENOMIC DNA]</scope>
    <source>
        <strain evidence="6 7">B13</strain>
    </source>
</reference>
<dbReference type="GO" id="GO:0010181">
    <property type="term" value="F:FMN binding"/>
    <property type="evidence" value="ECO:0007669"/>
    <property type="project" value="InterPro"/>
</dbReference>
<evidence type="ECO:0000256" key="3">
    <source>
        <dbReference type="SAM" id="Phobius"/>
    </source>
</evidence>
<name>A0A024HHB7_PSEKB</name>
<feature type="domain" description="Flavodoxin-like" evidence="4">
    <location>
        <begin position="333"/>
        <end position="468"/>
    </location>
</feature>
<evidence type="ECO:0000256" key="2">
    <source>
        <dbReference type="ARBA" id="ARBA00022643"/>
    </source>
</evidence>
<dbReference type="Pfam" id="PF00258">
    <property type="entry name" value="Flavodoxin_1"/>
    <property type="match status" value="1"/>
</dbReference>
<dbReference type="InterPro" id="IPR008333">
    <property type="entry name" value="Cbr1-like_FAD-bd_dom"/>
</dbReference>
<dbReference type="InterPro" id="IPR005625">
    <property type="entry name" value="PepSY-ass_TM"/>
</dbReference>
<dbReference type="STRING" id="1301098.PKB_2929"/>
<dbReference type="PANTHER" id="PTHR19384">
    <property type="entry name" value="NITRIC OXIDE SYNTHASE-RELATED"/>
    <property type="match status" value="1"/>
</dbReference>
<dbReference type="GO" id="GO:0050660">
    <property type="term" value="F:flavin adenine dinucleotide binding"/>
    <property type="evidence" value="ECO:0007669"/>
    <property type="project" value="TreeGrafter"/>
</dbReference>
<keyword evidence="3" id="KW-0472">Membrane</keyword>
<dbReference type="EMBL" id="HG322950">
    <property type="protein sequence ID" value="CDF84276.1"/>
    <property type="molecule type" value="Genomic_DNA"/>
</dbReference>
<dbReference type="InterPro" id="IPR001709">
    <property type="entry name" value="Flavoprot_Pyr_Nucl_cyt_Rdtase"/>
</dbReference>
<feature type="transmembrane region" description="Helical" evidence="3">
    <location>
        <begin position="290"/>
        <end position="314"/>
    </location>
</feature>
<dbReference type="InterPro" id="IPR029039">
    <property type="entry name" value="Flavoprotein-like_sf"/>
</dbReference>
<dbReference type="SUPFAM" id="SSF52218">
    <property type="entry name" value="Flavoproteins"/>
    <property type="match status" value="1"/>
</dbReference>
<dbReference type="SUPFAM" id="SSF52343">
    <property type="entry name" value="Ferredoxin reductase-like, C-terminal NADP-linked domain"/>
    <property type="match status" value="1"/>
</dbReference>
<evidence type="ECO:0000313" key="7">
    <source>
        <dbReference type="Proteomes" id="UP000025241"/>
    </source>
</evidence>
<dbReference type="RefSeq" id="WP_043252772.1">
    <property type="nucleotide sequence ID" value="NZ_HG322950.1"/>
</dbReference>
<dbReference type="GO" id="GO:0005829">
    <property type="term" value="C:cytosol"/>
    <property type="evidence" value="ECO:0007669"/>
    <property type="project" value="TreeGrafter"/>
</dbReference>
<dbReference type="eggNOG" id="COG3182">
    <property type="taxonomic scope" value="Bacteria"/>
</dbReference>
<dbReference type="SUPFAM" id="SSF63380">
    <property type="entry name" value="Riboflavin synthase domain-like"/>
    <property type="match status" value="1"/>
</dbReference>
<dbReference type="Gene3D" id="3.40.50.80">
    <property type="entry name" value="Nucleotide-binding domain of ferredoxin-NADP reductase (FNR) module"/>
    <property type="match status" value="1"/>
</dbReference>
<organism evidence="6 7">
    <name type="scientific">Pseudomonas knackmussii (strain DSM 6978 / CCUG 54928 / LMG 23759 / B13)</name>
    <dbReference type="NCBI Taxonomy" id="1301098"/>
    <lineage>
        <taxon>Bacteria</taxon>
        <taxon>Pseudomonadati</taxon>
        <taxon>Pseudomonadota</taxon>
        <taxon>Gammaproteobacteria</taxon>
        <taxon>Pseudomonadales</taxon>
        <taxon>Pseudomonadaceae</taxon>
        <taxon>Pseudomonas</taxon>
    </lineage>
</organism>
<dbReference type="Pfam" id="PF03929">
    <property type="entry name" value="PepSY_TM"/>
    <property type="match status" value="1"/>
</dbReference>
<dbReference type="GO" id="GO:0016655">
    <property type="term" value="F:oxidoreductase activity, acting on NAD(P)H, quinone or similar compound as acceptor"/>
    <property type="evidence" value="ECO:0007669"/>
    <property type="project" value="UniProtKB-ARBA"/>
</dbReference>
<dbReference type="Proteomes" id="UP000025241">
    <property type="component" value="Chromosome I"/>
</dbReference>
<evidence type="ECO:0000256" key="1">
    <source>
        <dbReference type="ARBA" id="ARBA00022630"/>
    </source>
</evidence>
<keyword evidence="1" id="KW-0285">Flavoprotein</keyword>
<evidence type="ECO:0000313" key="6">
    <source>
        <dbReference type="EMBL" id="CDF84276.1"/>
    </source>
</evidence>
<keyword evidence="7" id="KW-1185">Reference proteome</keyword>
<dbReference type="PATRIC" id="fig|1301098.3.peg.2952"/>
<sequence>MLRQLHAWPGVILALLLLILSASGAVLSTQPLAERVAAPATEPTTSVAVLASQVARQVPGIERLDRHPSGLLVAHYQRGSEHGAVRIDPNSGVVLGTYQTPAIYGWTRDLHRCLLLGTTGHALAGLGALGMLLLSLSGVVMLARRQGGWRNLAKPVHGQGPSRWHSQVSRLLLPVLLALGISGAYLSADNFGLVADGMDNEPAMPTEVAKGARPDPIQLKALRDVPLKDLRELDFPAQDDPADVFTLRTAQGDGYVDAVNGALLGYQPHGTARNIYEFIYQLHTGELFGVFGPLMGLAALSVPLLGFTGLVLFLRRRRAAQHQGEIAAEDADCVILVGSESNSTWTFARTLQRALEGAGRVVYSAPMSQGARDFPAARELLVLTATYGDGGAPQSAAGFLERLEHLRLPKAARVAVLGFGDRRFPRFCQHAVDVEGALLALGFHALMPRRDIDAGSLEAFHAWGRDLGDRLGIALDLAHEPDAPPLGQFRLLDKRIHQAPGDQPLAVLRLEPEGTASDYQAGDLLAVMAPGATTPRYYSLASDSAHGVLEICVRLRDGGLCSSYLHGLETGATLDGFVQAHREFRPSPGSAPLILIGAGSGIGPLVGFARRNSRQRPLYLYWGGRVPEAGVPFDGHLDRALAEGRISELRTAYSAGPQRAYVQDRLSQDAQQLRQLVVDGAQILVCGGRNMAEGVRQAFDEMLAPLALSVEHLRAGGRYREDLF</sequence>
<dbReference type="InterPro" id="IPR039261">
    <property type="entry name" value="FNR_nucleotide-bd"/>
</dbReference>
<reference evidence="6 7" key="2">
    <citation type="submission" date="2014-05" db="EMBL/GenBank/DDBJ databases">
        <title>Genome sequence of the 3-chlorobenzoate degrading bacterium Pseudomonas knackmussii B13 shows multiple evidence for horizontal gene transfer.</title>
        <authorList>
            <person name="Miyazaki R."/>
            <person name="Bertelli C."/>
            <person name="Falquet L."/>
            <person name="Robinson-Rechavi M."/>
            <person name="Gharib W."/>
            <person name="Roy S."/>
            <person name="Van der Meer J.R."/>
        </authorList>
    </citation>
    <scope>NUCLEOTIDE SEQUENCE [LARGE SCALE GENOMIC DNA]</scope>
    <source>
        <strain evidence="6 7">B13</strain>
    </source>
</reference>
<proteinExistence type="predicted"/>
<dbReference type="PROSITE" id="PS51384">
    <property type="entry name" value="FAD_FR"/>
    <property type="match status" value="1"/>
</dbReference>
<dbReference type="Gene3D" id="3.40.50.360">
    <property type="match status" value="1"/>
</dbReference>
<dbReference type="HOGENOM" id="CLU_001570_17_4_6"/>
<keyword evidence="3" id="KW-1133">Transmembrane helix</keyword>
<dbReference type="GO" id="GO:0004783">
    <property type="term" value="F:sulfite reductase (NADPH) activity"/>
    <property type="evidence" value="ECO:0007669"/>
    <property type="project" value="TreeGrafter"/>
</dbReference>
<dbReference type="Pfam" id="PF00175">
    <property type="entry name" value="NAD_binding_1"/>
    <property type="match status" value="1"/>
</dbReference>
<keyword evidence="2" id="KW-0288">FMN</keyword>
<dbReference type="KEGG" id="pkc:PKB_2929"/>
<dbReference type="InterPro" id="IPR017938">
    <property type="entry name" value="Riboflavin_synthase-like_b-brl"/>
</dbReference>
<feature type="transmembrane region" description="Helical" evidence="3">
    <location>
        <begin position="122"/>
        <end position="143"/>
    </location>
</feature>
<dbReference type="AlphaFoldDB" id="A0A024HHB7"/>
<dbReference type="PRINTS" id="PR00371">
    <property type="entry name" value="FPNCR"/>
</dbReference>
<dbReference type="Pfam" id="PF00970">
    <property type="entry name" value="FAD_binding_6"/>
    <property type="match status" value="1"/>
</dbReference>
<dbReference type="eggNOG" id="COG0369">
    <property type="taxonomic scope" value="Bacteria"/>
</dbReference>
<dbReference type="PROSITE" id="PS50902">
    <property type="entry name" value="FLAVODOXIN_LIKE"/>
    <property type="match status" value="1"/>
</dbReference>
<protein>
    <submittedName>
        <fullName evidence="6">Oxidoreductase FAD-binding subunit</fullName>
    </submittedName>
</protein>
<dbReference type="Gene3D" id="2.40.30.10">
    <property type="entry name" value="Translation factors"/>
    <property type="match status" value="1"/>
</dbReference>
<keyword evidence="3" id="KW-0812">Transmembrane</keyword>
<dbReference type="InterPro" id="IPR008254">
    <property type="entry name" value="Flavodoxin/NO_synth"/>
</dbReference>
<dbReference type="InterPro" id="IPR017927">
    <property type="entry name" value="FAD-bd_FR_type"/>
</dbReference>
<gene>
    <name evidence="6" type="ORF">PKB_2929</name>
</gene>
<dbReference type="InterPro" id="IPR001433">
    <property type="entry name" value="OxRdtase_FAD/NAD-bd"/>
</dbReference>